<gene>
    <name evidence="1" type="ORF">BU25DRAFT_79650</name>
</gene>
<accession>A0ACB6SF89</accession>
<evidence type="ECO:0000313" key="1">
    <source>
        <dbReference type="EMBL" id="KAF2632658.1"/>
    </source>
</evidence>
<name>A0ACB6SF89_9PLEO</name>
<dbReference type="EMBL" id="MU006702">
    <property type="protein sequence ID" value="KAF2632658.1"/>
    <property type="molecule type" value="Genomic_DNA"/>
</dbReference>
<evidence type="ECO:0000313" key="2">
    <source>
        <dbReference type="Proteomes" id="UP000799754"/>
    </source>
</evidence>
<dbReference type="Proteomes" id="UP000799754">
    <property type="component" value="Unassembled WGS sequence"/>
</dbReference>
<protein>
    <submittedName>
        <fullName evidence="1">Uncharacterized protein</fullName>
    </submittedName>
</protein>
<reference evidence="1" key="1">
    <citation type="journal article" date="2020" name="Stud. Mycol.">
        <title>101 Dothideomycetes genomes: a test case for predicting lifestyles and emergence of pathogens.</title>
        <authorList>
            <person name="Haridas S."/>
            <person name="Albert R."/>
            <person name="Binder M."/>
            <person name="Bloem J."/>
            <person name="Labutti K."/>
            <person name="Salamov A."/>
            <person name="Andreopoulos B."/>
            <person name="Baker S."/>
            <person name="Barry K."/>
            <person name="Bills G."/>
            <person name="Bluhm B."/>
            <person name="Cannon C."/>
            <person name="Castanera R."/>
            <person name="Culley D."/>
            <person name="Daum C."/>
            <person name="Ezra D."/>
            <person name="Gonzalez J."/>
            <person name="Henrissat B."/>
            <person name="Kuo A."/>
            <person name="Liang C."/>
            <person name="Lipzen A."/>
            <person name="Lutzoni F."/>
            <person name="Magnuson J."/>
            <person name="Mondo S."/>
            <person name="Nolan M."/>
            <person name="Ohm R."/>
            <person name="Pangilinan J."/>
            <person name="Park H.-J."/>
            <person name="Ramirez L."/>
            <person name="Alfaro M."/>
            <person name="Sun H."/>
            <person name="Tritt A."/>
            <person name="Yoshinaga Y."/>
            <person name="Zwiers L.-H."/>
            <person name="Turgeon B."/>
            <person name="Goodwin S."/>
            <person name="Spatafora J."/>
            <person name="Crous P."/>
            <person name="Grigoriev I."/>
        </authorList>
    </citation>
    <scope>NUCLEOTIDE SEQUENCE</scope>
    <source>
        <strain evidence="1">CBS 525.71</strain>
    </source>
</reference>
<sequence>MTMDFRAFPATVCKHQPCRLPRRRSLTTPSLMSHDRAKHQHLGGFPVALSSYCWLTCVHEATGSFGCSRSLSAYDWRPPGFAKRNKKWGCYARALCAMRQALSCLQVFTEYTICRRSKIIQRSEF</sequence>
<keyword evidence="2" id="KW-1185">Reference proteome</keyword>
<comment type="caution">
    <text evidence="1">The sequence shown here is derived from an EMBL/GenBank/DDBJ whole genome shotgun (WGS) entry which is preliminary data.</text>
</comment>
<proteinExistence type="predicted"/>
<organism evidence="1 2">
    <name type="scientific">Macroventuria anomochaeta</name>
    <dbReference type="NCBI Taxonomy" id="301207"/>
    <lineage>
        <taxon>Eukaryota</taxon>
        <taxon>Fungi</taxon>
        <taxon>Dikarya</taxon>
        <taxon>Ascomycota</taxon>
        <taxon>Pezizomycotina</taxon>
        <taxon>Dothideomycetes</taxon>
        <taxon>Pleosporomycetidae</taxon>
        <taxon>Pleosporales</taxon>
        <taxon>Pleosporineae</taxon>
        <taxon>Didymellaceae</taxon>
        <taxon>Macroventuria</taxon>
    </lineage>
</organism>